<dbReference type="Gene3D" id="3.30.450.90">
    <property type="match status" value="1"/>
</dbReference>
<dbReference type="InterPro" id="IPR003593">
    <property type="entry name" value="AAA+_ATPase"/>
</dbReference>
<dbReference type="SUPFAM" id="SSF52540">
    <property type="entry name" value="P-loop containing nucleoside triphosphate hydrolases"/>
    <property type="match status" value="1"/>
</dbReference>
<feature type="region of interest" description="Disordered" evidence="4">
    <location>
        <begin position="565"/>
        <end position="592"/>
    </location>
</feature>
<dbReference type="PROSITE" id="PS00662">
    <property type="entry name" value="T2SP_E"/>
    <property type="match status" value="1"/>
</dbReference>
<dbReference type="InterPro" id="IPR027417">
    <property type="entry name" value="P-loop_NTPase"/>
</dbReference>
<dbReference type="CDD" id="cd01129">
    <property type="entry name" value="PulE-GspE-like"/>
    <property type="match status" value="1"/>
</dbReference>
<dbReference type="AlphaFoldDB" id="A0A839UPV3"/>
<evidence type="ECO:0000259" key="5">
    <source>
        <dbReference type="PROSITE" id="PS00662"/>
    </source>
</evidence>
<keyword evidence="3" id="KW-0067">ATP-binding</keyword>
<evidence type="ECO:0000256" key="2">
    <source>
        <dbReference type="ARBA" id="ARBA00022741"/>
    </source>
</evidence>
<comment type="caution">
    <text evidence="6">The sequence shown here is derived from an EMBL/GenBank/DDBJ whole genome shotgun (WGS) entry which is preliminary data.</text>
</comment>
<evidence type="ECO:0000256" key="4">
    <source>
        <dbReference type="SAM" id="MobiDB-lite"/>
    </source>
</evidence>
<dbReference type="Gene3D" id="3.40.50.300">
    <property type="entry name" value="P-loop containing nucleotide triphosphate hydrolases"/>
    <property type="match status" value="1"/>
</dbReference>
<dbReference type="Gene3D" id="3.30.300.160">
    <property type="entry name" value="Type II secretion system, protein E, N-terminal domain"/>
    <property type="match status" value="1"/>
</dbReference>
<keyword evidence="2" id="KW-0547">Nucleotide-binding</keyword>
<proteinExistence type="inferred from homology"/>
<dbReference type="EMBL" id="JACHXZ010000002">
    <property type="protein sequence ID" value="MBB3168761.1"/>
    <property type="molecule type" value="Genomic_DNA"/>
</dbReference>
<dbReference type="FunFam" id="3.30.450.90:FF:000001">
    <property type="entry name" value="Type II secretion system ATPase GspE"/>
    <property type="match status" value="1"/>
</dbReference>
<evidence type="ECO:0000313" key="7">
    <source>
        <dbReference type="Proteomes" id="UP000559987"/>
    </source>
</evidence>
<feature type="compositionally biased region" description="Acidic residues" evidence="4">
    <location>
        <begin position="567"/>
        <end position="592"/>
    </location>
</feature>
<evidence type="ECO:0000256" key="1">
    <source>
        <dbReference type="ARBA" id="ARBA00006611"/>
    </source>
</evidence>
<dbReference type="PANTHER" id="PTHR30258:SF29">
    <property type="entry name" value="MSHA PILUS ASSEMBLY ATPASE MSHE"/>
    <property type="match status" value="1"/>
</dbReference>
<dbReference type="SUPFAM" id="SSF160246">
    <property type="entry name" value="EspE N-terminal domain-like"/>
    <property type="match status" value="1"/>
</dbReference>
<dbReference type="Pfam" id="PF05157">
    <property type="entry name" value="MshEN"/>
    <property type="match status" value="1"/>
</dbReference>
<organism evidence="6 7">
    <name type="scientific">Simiduia aestuariiviva</name>
    <dbReference type="NCBI Taxonomy" id="1510459"/>
    <lineage>
        <taxon>Bacteria</taxon>
        <taxon>Pseudomonadati</taxon>
        <taxon>Pseudomonadota</taxon>
        <taxon>Gammaproteobacteria</taxon>
        <taxon>Cellvibrionales</taxon>
        <taxon>Cellvibrionaceae</taxon>
        <taxon>Simiduia</taxon>
    </lineage>
</organism>
<reference evidence="6 7" key="1">
    <citation type="submission" date="2020-08" db="EMBL/GenBank/DDBJ databases">
        <title>Genomic Encyclopedia of Type Strains, Phase III (KMG-III): the genomes of soil and plant-associated and newly described type strains.</title>
        <authorList>
            <person name="Whitman W."/>
        </authorList>
    </citation>
    <scope>NUCLEOTIDE SEQUENCE [LARGE SCALE GENOMIC DNA]</scope>
    <source>
        <strain evidence="6 7">CECT 8571</strain>
    </source>
</reference>
<dbReference type="SMART" id="SM00382">
    <property type="entry name" value="AAA"/>
    <property type="match status" value="1"/>
</dbReference>
<evidence type="ECO:0000256" key="3">
    <source>
        <dbReference type="ARBA" id="ARBA00022840"/>
    </source>
</evidence>
<comment type="similarity">
    <text evidence="1">Belongs to the GSP E family.</text>
</comment>
<keyword evidence="7" id="KW-1185">Reference proteome</keyword>
<dbReference type="FunFam" id="3.40.50.300:FF:000398">
    <property type="entry name" value="Type IV pilus assembly ATPase PilB"/>
    <property type="match status" value="1"/>
</dbReference>
<dbReference type="GO" id="GO:0005886">
    <property type="term" value="C:plasma membrane"/>
    <property type="evidence" value="ECO:0007669"/>
    <property type="project" value="TreeGrafter"/>
</dbReference>
<feature type="domain" description="Bacterial type II secretion system protein E" evidence="5">
    <location>
        <begin position="382"/>
        <end position="396"/>
    </location>
</feature>
<gene>
    <name evidence="6" type="ORF">FHS30_001945</name>
</gene>
<sequence>MAEARQRIRIGDLLVTKGMITEAQLEQALAEQKLSGRKLGRTLVELGYVDENAMLTLLSTQLKIPFVELKQFRFDRALIQTLPETQARRFRVMPLKEDANGILLGMADPTDIFSLDELQRIFKKPLHPAVVREAELLDVLDIAYSHQDQIATLAEELDTELEETAIDLADVVTDAGQEEAPVVKLLLHIFEDAINAKASDIHIEPDETVLRIRLRIDGVLTEQVMNERRIAGALVVRLKLMSGLNISEKRLPQDGRFNLKVKRRSIDVRMSTMPVQFGESVVMRLIDHSDGVRSLEDVGMPPDLLKTFRNLILRPNGLILVTGPTGSGKTTTLYGALGELNTPDKKIITVEDPVEFQLPRISQVQLHEKIGLTFERVLRATLRQDPDILLVGEIRDSSSAEIALRAAMTGHLVLSTLHTNDAVSSALRLIDMGVDPYLVAASVKAIVAQRLVRRVCESCVAPYEPNANERQLVAMGQRRFKVESISLKKGLGCPHCFNTGYRGRIGVFELLEVNNAMADALRDNNVRAFNEVVHSDPKFKNLMFSALEYALQGVTTLEEVMRVSAQVEDEPPESELIPEGDSTAESDGLELL</sequence>
<dbReference type="InterPro" id="IPR007831">
    <property type="entry name" value="T2SS_GspE_N"/>
</dbReference>
<evidence type="ECO:0000313" key="6">
    <source>
        <dbReference type="EMBL" id="MBB3168761.1"/>
    </source>
</evidence>
<accession>A0A839UPV3</accession>
<dbReference type="PANTHER" id="PTHR30258">
    <property type="entry name" value="TYPE II SECRETION SYSTEM PROTEIN GSPE-RELATED"/>
    <property type="match status" value="1"/>
</dbReference>
<dbReference type="InterPro" id="IPR037257">
    <property type="entry name" value="T2SS_E_N_sf"/>
</dbReference>
<name>A0A839UPV3_9GAMM</name>
<dbReference type="Proteomes" id="UP000559987">
    <property type="component" value="Unassembled WGS sequence"/>
</dbReference>
<dbReference type="GO" id="GO:0016887">
    <property type="term" value="F:ATP hydrolysis activity"/>
    <property type="evidence" value="ECO:0007669"/>
    <property type="project" value="TreeGrafter"/>
</dbReference>
<dbReference type="GO" id="GO:0005524">
    <property type="term" value="F:ATP binding"/>
    <property type="evidence" value="ECO:0007669"/>
    <property type="project" value="UniProtKB-KW"/>
</dbReference>
<protein>
    <submittedName>
        <fullName evidence="6">MSHA biogenesis protein MshE</fullName>
    </submittedName>
</protein>
<dbReference type="Pfam" id="PF00437">
    <property type="entry name" value="T2SSE"/>
    <property type="match status" value="1"/>
</dbReference>
<dbReference type="InterPro" id="IPR001482">
    <property type="entry name" value="T2SS/T4SS_dom"/>
</dbReference>